<evidence type="ECO:0000313" key="1">
    <source>
        <dbReference type="EMBL" id="KAL3504406.1"/>
    </source>
</evidence>
<reference evidence="1 2" key="1">
    <citation type="submission" date="2024-11" db="EMBL/GenBank/DDBJ databases">
        <title>A near-complete genome assembly of Cinchona calisaya.</title>
        <authorList>
            <person name="Lian D.C."/>
            <person name="Zhao X.W."/>
            <person name="Wei L."/>
        </authorList>
    </citation>
    <scope>NUCLEOTIDE SEQUENCE [LARGE SCALE GENOMIC DNA]</scope>
    <source>
        <tissue evidence="1">Nenye</tissue>
    </source>
</reference>
<comment type="caution">
    <text evidence="1">The sequence shown here is derived from an EMBL/GenBank/DDBJ whole genome shotgun (WGS) entry which is preliminary data.</text>
</comment>
<protein>
    <submittedName>
        <fullName evidence="1">Uncharacterized protein</fullName>
    </submittedName>
</protein>
<dbReference type="AlphaFoldDB" id="A0ABD2YBM8"/>
<dbReference type="Proteomes" id="UP001630127">
    <property type="component" value="Unassembled WGS sequence"/>
</dbReference>
<evidence type="ECO:0000313" key="2">
    <source>
        <dbReference type="Proteomes" id="UP001630127"/>
    </source>
</evidence>
<proteinExistence type="predicted"/>
<gene>
    <name evidence="1" type="ORF">ACH5RR_034247</name>
</gene>
<accession>A0ABD2YBM8</accession>
<name>A0ABD2YBM8_9GENT</name>
<dbReference type="EMBL" id="JBJUIK010000014">
    <property type="protein sequence ID" value="KAL3504406.1"/>
    <property type="molecule type" value="Genomic_DNA"/>
</dbReference>
<keyword evidence="2" id="KW-1185">Reference proteome</keyword>
<sequence length="140" mass="15828">MKVFKLLALTFAEKSPKRRSDASKHVAVTPAKWKQQFDKLEYNCDSVEMVITIKRIKKGCMKATLAARVMYGPTAQLNLQNYNITKEASDEPSLEPTTLIPESTLTTSNIEFSMHEDFKVTPKTSYHSASITSFTCRNKC</sequence>
<organism evidence="1 2">
    <name type="scientific">Cinchona calisaya</name>
    <dbReference type="NCBI Taxonomy" id="153742"/>
    <lineage>
        <taxon>Eukaryota</taxon>
        <taxon>Viridiplantae</taxon>
        <taxon>Streptophyta</taxon>
        <taxon>Embryophyta</taxon>
        <taxon>Tracheophyta</taxon>
        <taxon>Spermatophyta</taxon>
        <taxon>Magnoliopsida</taxon>
        <taxon>eudicotyledons</taxon>
        <taxon>Gunneridae</taxon>
        <taxon>Pentapetalae</taxon>
        <taxon>asterids</taxon>
        <taxon>lamiids</taxon>
        <taxon>Gentianales</taxon>
        <taxon>Rubiaceae</taxon>
        <taxon>Cinchonoideae</taxon>
        <taxon>Cinchoneae</taxon>
        <taxon>Cinchona</taxon>
    </lineage>
</organism>